<keyword evidence="6" id="KW-1185">Reference proteome</keyword>
<feature type="transmembrane region" description="Helical" evidence="3">
    <location>
        <begin position="88"/>
        <end position="109"/>
    </location>
</feature>
<dbReference type="EMBL" id="PVMZ01000013">
    <property type="protein sequence ID" value="PRX18333.1"/>
    <property type="molecule type" value="Genomic_DNA"/>
</dbReference>
<feature type="transmembrane region" description="Helical" evidence="3">
    <location>
        <begin position="191"/>
        <end position="212"/>
    </location>
</feature>
<feature type="transmembrane region" description="Helical" evidence="3">
    <location>
        <begin position="115"/>
        <end position="132"/>
    </location>
</feature>
<reference evidence="5 6" key="1">
    <citation type="submission" date="2018-03" db="EMBL/GenBank/DDBJ databases">
        <title>Genomic Encyclopedia of Archaeal and Bacterial Type Strains, Phase II (KMG-II): from individual species to whole genera.</title>
        <authorList>
            <person name="Goeker M."/>
        </authorList>
    </citation>
    <scope>NUCLEOTIDE SEQUENCE [LARGE SCALE GENOMIC DNA]</scope>
    <source>
        <strain evidence="5 6">DSM 43146</strain>
    </source>
</reference>
<feature type="transmembrane region" description="Helical" evidence="3">
    <location>
        <begin position="58"/>
        <end position="76"/>
    </location>
</feature>
<feature type="region of interest" description="Disordered" evidence="2">
    <location>
        <begin position="356"/>
        <end position="397"/>
    </location>
</feature>
<feature type="transmembrane region" description="Helical" evidence="3">
    <location>
        <begin position="161"/>
        <end position="179"/>
    </location>
</feature>
<evidence type="ECO:0000256" key="3">
    <source>
        <dbReference type="SAM" id="Phobius"/>
    </source>
</evidence>
<dbReference type="Proteomes" id="UP000239415">
    <property type="component" value="Unassembled WGS sequence"/>
</dbReference>
<feature type="compositionally biased region" description="Basic and acidic residues" evidence="2">
    <location>
        <begin position="378"/>
        <end position="391"/>
    </location>
</feature>
<dbReference type="AlphaFoldDB" id="A0A2T0K5S8"/>
<keyword evidence="3" id="KW-1133">Transmembrane helix</keyword>
<comment type="caution">
    <text evidence="5">The sequence shown here is derived from an EMBL/GenBank/DDBJ whole genome shotgun (WGS) entry which is preliminary data.</text>
</comment>
<evidence type="ECO:0000313" key="6">
    <source>
        <dbReference type="Proteomes" id="UP000239415"/>
    </source>
</evidence>
<feature type="domain" description="EamA" evidence="4">
    <location>
        <begin position="161"/>
        <end position="287"/>
    </location>
</feature>
<dbReference type="GO" id="GO:0016020">
    <property type="term" value="C:membrane"/>
    <property type="evidence" value="ECO:0007669"/>
    <property type="project" value="InterPro"/>
</dbReference>
<proteinExistence type="inferred from homology"/>
<evidence type="ECO:0000313" key="5">
    <source>
        <dbReference type="EMBL" id="PRX18333.1"/>
    </source>
</evidence>
<feature type="transmembrane region" description="Helical" evidence="3">
    <location>
        <begin position="250"/>
        <end position="269"/>
    </location>
</feature>
<gene>
    <name evidence="5" type="ORF">CLV67_113167</name>
</gene>
<evidence type="ECO:0000256" key="1">
    <source>
        <dbReference type="ARBA" id="ARBA00007362"/>
    </source>
</evidence>
<feature type="transmembrane region" description="Helical" evidence="3">
    <location>
        <begin position="224"/>
        <end position="243"/>
    </location>
</feature>
<dbReference type="InterPro" id="IPR037185">
    <property type="entry name" value="EmrE-like"/>
</dbReference>
<comment type="similarity">
    <text evidence="1">Belongs to the EamA transporter family.</text>
</comment>
<accession>A0A2T0K5S8</accession>
<feature type="transmembrane region" description="Helical" evidence="3">
    <location>
        <begin position="137"/>
        <end position="155"/>
    </location>
</feature>
<feature type="transmembrane region" description="Helical" evidence="3">
    <location>
        <begin position="275"/>
        <end position="292"/>
    </location>
</feature>
<dbReference type="InterPro" id="IPR000620">
    <property type="entry name" value="EamA_dom"/>
</dbReference>
<name>A0A2T0K5S8_9ACTN</name>
<evidence type="ECO:0000259" key="4">
    <source>
        <dbReference type="Pfam" id="PF00892"/>
    </source>
</evidence>
<keyword evidence="3" id="KW-0472">Membrane</keyword>
<feature type="transmembrane region" description="Helical" evidence="3">
    <location>
        <begin position="30"/>
        <end position="52"/>
    </location>
</feature>
<keyword evidence="3" id="KW-0812">Transmembrane</keyword>
<protein>
    <submittedName>
        <fullName evidence="5">Inner membrane transporter RhtA</fullName>
    </submittedName>
</protein>
<evidence type="ECO:0000256" key="2">
    <source>
        <dbReference type="SAM" id="MobiDB-lite"/>
    </source>
</evidence>
<dbReference type="Pfam" id="PF00892">
    <property type="entry name" value="EamA"/>
    <property type="match status" value="1"/>
</dbReference>
<sequence>MSINLTWTRTFRSPSTGGVTLSNTRTGTGFAVASMSFVQLGLAASVGLAIQIGALGTAWLRLAWAGLLLLVLVLLFDRARLFRVSRAGITSSVALGVVTAALTLLFMLAVTRLPLGTASALEFLGPLGVAVFRGRRLLWPLLAGAGVLLLTSPWQGSVDPLGVVFALGAAVCWAAYILLTQHVGDEVSGVAGLAISMPVAGAVATLVAWPSVFGQLTPRILVEGLLLAMLLPVVPFVLELLALRKLTTAAFGTLMSLEPALAVVVGLVLLHQVPGWAAVAGVALVVTAGIGAERAGARVSLGPVKEGAERAGARVSLGPVKEGAERAGVRVSLGPVKEGAERAGVRVSLGPVKEGAERAGVRVSAGPVRETAGYGGDSDDRSLRADRRDAPEAAGRS</sequence>
<dbReference type="SUPFAM" id="SSF103481">
    <property type="entry name" value="Multidrug resistance efflux transporter EmrE"/>
    <property type="match status" value="1"/>
</dbReference>
<organism evidence="5 6">
    <name type="scientific">Actinoplanes italicus</name>
    <dbReference type="NCBI Taxonomy" id="113567"/>
    <lineage>
        <taxon>Bacteria</taxon>
        <taxon>Bacillati</taxon>
        <taxon>Actinomycetota</taxon>
        <taxon>Actinomycetes</taxon>
        <taxon>Micromonosporales</taxon>
        <taxon>Micromonosporaceae</taxon>
        <taxon>Actinoplanes</taxon>
    </lineage>
</organism>